<dbReference type="InterPro" id="IPR038528">
    <property type="entry name" value="TEL2_C_sf"/>
</dbReference>
<dbReference type="InterPro" id="IPR019337">
    <property type="entry name" value="Telomere_length_regulation_dom"/>
</dbReference>
<evidence type="ECO:0000256" key="2">
    <source>
        <dbReference type="SAM" id="MobiDB-lite"/>
    </source>
</evidence>
<feature type="domain" description="Telomere length regulation protein conserved" evidence="3">
    <location>
        <begin position="478"/>
        <end position="591"/>
    </location>
</feature>
<dbReference type="InterPro" id="IPR051970">
    <property type="entry name" value="TEL2_Regulation"/>
</dbReference>
<dbReference type="GO" id="GO:0042162">
    <property type="term" value="F:telomeric DNA binding"/>
    <property type="evidence" value="ECO:0007669"/>
    <property type="project" value="TreeGrafter"/>
</dbReference>
<comment type="similarity">
    <text evidence="1">Belongs to the TEL2 family.</text>
</comment>
<reference evidence="4 5" key="1">
    <citation type="submission" date="2018-07" db="EMBL/GenBank/DDBJ databases">
        <title>Draft Genome Assemblies for Five Robust Yarrowia lipolytica Strains Exhibiting High Lipid Production and Pentose Sugar Utilization and Sugar Alcohol Secretion from Undetoxified Lignocellulosic Biomass Hydrolysates.</title>
        <authorList>
            <consortium name="DOE Joint Genome Institute"/>
            <person name="Walker C."/>
            <person name="Ryu S."/>
            <person name="Na H."/>
            <person name="Zane M."/>
            <person name="LaButti K."/>
            <person name="Lipzen A."/>
            <person name="Haridas S."/>
            <person name="Barry K."/>
            <person name="Grigoriev I.V."/>
            <person name="Quarterman J."/>
            <person name="Slininger P."/>
            <person name="Dien B."/>
            <person name="Trinh C.T."/>
        </authorList>
    </citation>
    <scope>NUCLEOTIDE SEQUENCE [LARGE SCALE GENOMIC DNA]</scope>
    <source>
        <strain evidence="4 5">YB392</strain>
    </source>
</reference>
<dbReference type="Pfam" id="PF10193">
    <property type="entry name" value="Telomere_reg-2"/>
    <property type="match status" value="1"/>
</dbReference>
<dbReference type="Proteomes" id="UP000256601">
    <property type="component" value="Unassembled WGS sequence"/>
</dbReference>
<feature type="region of interest" description="Disordered" evidence="2">
    <location>
        <begin position="437"/>
        <end position="475"/>
    </location>
</feature>
<feature type="compositionally biased region" description="Acidic residues" evidence="2">
    <location>
        <begin position="458"/>
        <end position="469"/>
    </location>
</feature>
<dbReference type="Gene3D" id="1.25.40.720">
    <property type="entry name" value="Telomere length regulation protein 2, C-terminal domain"/>
    <property type="match status" value="2"/>
</dbReference>
<evidence type="ECO:0000313" key="5">
    <source>
        <dbReference type="Proteomes" id="UP000256601"/>
    </source>
</evidence>
<dbReference type="GO" id="GO:0051879">
    <property type="term" value="F:Hsp90 protein binding"/>
    <property type="evidence" value="ECO:0007669"/>
    <property type="project" value="TreeGrafter"/>
</dbReference>
<gene>
    <name evidence="4" type="ORF">B0I71DRAFT_129541</name>
</gene>
<evidence type="ECO:0000256" key="1">
    <source>
        <dbReference type="ARBA" id="ARBA00006133"/>
    </source>
</evidence>
<proteinExistence type="inferred from homology"/>
<dbReference type="EMBL" id="KZ858966">
    <property type="protein sequence ID" value="RDW27224.1"/>
    <property type="molecule type" value="Genomic_DNA"/>
</dbReference>
<dbReference type="VEuPathDB" id="FungiDB:YALI1_D29668g"/>
<dbReference type="PANTHER" id="PTHR15830">
    <property type="entry name" value="TELOMERE LENGTH REGULATION PROTEIN TEL2 FAMILY MEMBER"/>
    <property type="match status" value="1"/>
</dbReference>
<evidence type="ECO:0000313" key="4">
    <source>
        <dbReference type="EMBL" id="RDW27224.1"/>
    </source>
</evidence>
<dbReference type="GO" id="GO:0005829">
    <property type="term" value="C:cytosol"/>
    <property type="evidence" value="ECO:0007669"/>
    <property type="project" value="TreeGrafter"/>
</dbReference>
<feature type="region of interest" description="Disordered" evidence="2">
    <location>
        <begin position="1"/>
        <end position="39"/>
    </location>
</feature>
<name>A0A371CA99_YARLL</name>
<dbReference type="PANTHER" id="PTHR15830:SF10">
    <property type="entry name" value="TELOMERE LENGTH REGULATION PROTEIN TEL2 HOMOLOG"/>
    <property type="match status" value="1"/>
</dbReference>
<accession>A0A371CA99</accession>
<evidence type="ECO:0000259" key="3">
    <source>
        <dbReference type="Pfam" id="PF10193"/>
    </source>
</evidence>
<organism evidence="4 5">
    <name type="scientific">Yarrowia lipolytica</name>
    <name type="common">Candida lipolytica</name>
    <dbReference type="NCBI Taxonomy" id="4952"/>
    <lineage>
        <taxon>Eukaryota</taxon>
        <taxon>Fungi</taxon>
        <taxon>Dikarya</taxon>
        <taxon>Ascomycota</taxon>
        <taxon>Saccharomycotina</taxon>
        <taxon>Dipodascomycetes</taxon>
        <taxon>Dipodascales</taxon>
        <taxon>Dipodascales incertae sedis</taxon>
        <taxon>Yarrowia</taxon>
    </lineage>
</organism>
<dbReference type="GO" id="GO:0051083">
    <property type="term" value="P:'de novo' cotranslational protein folding"/>
    <property type="evidence" value="ECO:0007669"/>
    <property type="project" value="TreeGrafter"/>
</dbReference>
<sequence length="868" mass="96559">MEAISTTRNTDSHDLKITPIDSYRTDETRDSSSIPSVTPQQLIAELSTKSYLHQSPDERTRTQTEALNVLLSNPLPDLDHISPLFANLTGLNILIATIRLLKNDSNEYTAAKMDNLKTVLGSVMDLGYVEFQKESSSAYNREISSLLTGSRLFNGLVEFEWNIEQYLKWLGGVIISRDNTASHELIGIIIISALKLHTNNNFICSCIYSSAFIQRLVTVANYTKPFQLKQLLSFSMNYFTSEFSDDVQIAPLAELLTQLNIPVIDLFRQTSTVNSLNMVKSLLISASRDQSIFQEQVMGLFSLWGSKLNISKSPVALQRHQTEVLFVSLSLLTKPFLQQLTATPAFLDGITNHLSSPSSRVRDFGILIGEKVAQYGSVPLNFGIESSEDWSGLSVDKMADNSLRLLFDAEGADPDVSIPDSEAPSIFSDVLSERSAKPNTQSRYQKLGFDVRSHMKDSDDEGEDSDDEDPSNKTVSKPVYIRQLLEYFKAPDGDDQYDKLDIALKTAARLILEKSKYGNEVKVHAKDLAKALVQFKDNFDFPDYHKHRTQALVVLVGTQPEIAPYIVDLFYTADISINDRLLLLTSLSLGARFVNGFTDTVDVKPMEMKKLPAAVAARFNDLNIGTKSLTGTRLTGTSGLLDLNNQSALPAGDASEDGVTAQPLNSVSSDLQQTLLSPTIAESRESEALNGPKVLRVSSSLQKQRQGQTNTTITTNHFSKVAHLFIFPLIDSWWKAGTGIMAGSFSSIIQAHYFKTLALLLYTAAPSAPKLTDMTSELLAMLLKLRSYVYIDDPQVIESACNCILVVLDTHSDEYIVQKWPREFVDLQKWLEDVWEGVIDERVKGVAAGVLYQMKKLGEKWRRSLVAY</sequence>
<dbReference type="AlphaFoldDB" id="A0A371CA99"/>
<protein>
    <submittedName>
        <fullName evidence="4">Telomere length regulation protein-domain-containing protein</fullName>
    </submittedName>
</protein>
<dbReference type="VEuPathDB" id="FungiDB:YALI0_D22979g"/>